<feature type="domain" description="Allophanate hydrolase C-terminal" evidence="1">
    <location>
        <begin position="1"/>
        <end position="73"/>
    </location>
</feature>
<sequence>MRVTDGGKAIDVEVWNVPASLFGSFVAGIPTPLGIGKLTLADGREVPGFIAEPIAPEGATEIIELGAWRRYIASRR</sequence>
<evidence type="ECO:0000259" key="1">
    <source>
        <dbReference type="Pfam" id="PF21986"/>
    </source>
</evidence>
<name>A0ABZ0YZX7_9GAMM</name>
<evidence type="ECO:0000313" key="3">
    <source>
        <dbReference type="Proteomes" id="UP001327459"/>
    </source>
</evidence>
<dbReference type="InterPro" id="IPR053844">
    <property type="entry name" value="AH_C"/>
</dbReference>
<reference evidence="2 3" key="1">
    <citation type="submission" date="2023-11" db="EMBL/GenBank/DDBJ databases">
        <title>MicrobeMod: A computational toolkit for identifying prokaryotic methylation and restriction-modification with nanopore sequencing.</title>
        <authorList>
            <person name="Crits-Christoph A."/>
            <person name="Kang S.C."/>
            <person name="Lee H."/>
            <person name="Ostrov N."/>
        </authorList>
    </citation>
    <scope>NUCLEOTIDE SEQUENCE [LARGE SCALE GENOMIC DNA]</scope>
    <source>
        <strain evidence="2 3">ATCC 49870</strain>
    </source>
</reference>
<organism evidence="2 3">
    <name type="scientific">Guyparkeria halophila</name>
    <dbReference type="NCBI Taxonomy" id="47960"/>
    <lineage>
        <taxon>Bacteria</taxon>
        <taxon>Pseudomonadati</taxon>
        <taxon>Pseudomonadota</taxon>
        <taxon>Gammaproteobacteria</taxon>
        <taxon>Chromatiales</taxon>
        <taxon>Thioalkalibacteraceae</taxon>
        <taxon>Guyparkeria</taxon>
    </lineage>
</organism>
<proteinExistence type="predicted"/>
<dbReference type="EMBL" id="CP140153">
    <property type="protein sequence ID" value="WQH17283.1"/>
    <property type="molecule type" value="Genomic_DNA"/>
</dbReference>
<evidence type="ECO:0000313" key="2">
    <source>
        <dbReference type="EMBL" id="WQH17283.1"/>
    </source>
</evidence>
<dbReference type="Proteomes" id="UP001327459">
    <property type="component" value="Chromosome"/>
</dbReference>
<dbReference type="Gene3D" id="3.10.490.10">
    <property type="entry name" value="Gamma-glutamyl cyclotransferase-like"/>
    <property type="match status" value="1"/>
</dbReference>
<accession>A0ABZ0YZX7</accession>
<dbReference type="Pfam" id="PF21986">
    <property type="entry name" value="AH_C"/>
    <property type="match status" value="1"/>
</dbReference>
<keyword evidence="3" id="KW-1185">Reference proteome</keyword>
<gene>
    <name evidence="2" type="ORF">SR882_05100</name>
</gene>
<protein>
    <recommendedName>
        <fullName evidence="1">Allophanate hydrolase C-terminal domain-containing protein</fullName>
    </recommendedName>
</protein>